<dbReference type="HOGENOM" id="CLU_051938_2_0_1"/>
<sequence length="324" mass="34847">MMRTAFPCLRARFLRANHRRVLGVAGVFTNRRFCATMASAGSQESQTGADAGAARKRQAAAAKPAKKEIKILMLHGFTQSGALFHAKTRALEKLLVKTLAPWNLLPTLHYPTGPNRLLASDMPGFSGDGADDDPRAQDSWAWFRRDDASGSYRLLPEGMRAVAAAVRAAGGGVDGVLGFSQGGVVAAMVAGALEPDRAVPDTDDDKNDWGWVRELREANAGRPLRFAVVYSGFLATPPELAWLTEPPLATPTLHFIGSLDTVVDESRSRALVARCRDPVVVEHPGAHYVPISKEWAMPLLGFVKKRCVDDEQPAAAVAAAEANL</sequence>
<dbReference type="VEuPathDB" id="FungiDB:GGTG_11824"/>
<dbReference type="eggNOG" id="KOG2551">
    <property type="taxonomic scope" value="Eukaryota"/>
</dbReference>
<dbReference type="OrthoDB" id="2094269at2759"/>
<reference evidence="6" key="1">
    <citation type="submission" date="2010-07" db="EMBL/GenBank/DDBJ databases">
        <title>The genome sequence of Gaeumannomyces graminis var. tritici strain R3-111a-1.</title>
        <authorList>
            <consortium name="The Broad Institute Genome Sequencing Platform"/>
            <person name="Ma L.-J."/>
            <person name="Dead R."/>
            <person name="Young S."/>
            <person name="Zeng Q."/>
            <person name="Koehrsen M."/>
            <person name="Alvarado L."/>
            <person name="Berlin A."/>
            <person name="Chapman S.B."/>
            <person name="Chen Z."/>
            <person name="Freedman E."/>
            <person name="Gellesch M."/>
            <person name="Goldberg J."/>
            <person name="Griggs A."/>
            <person name="Gujja S."/>
            <person name="Heilman E.R."/>
            <person name="Heiman D."/>
            <person name="Hepburn T."/>
            <person name="Howarth C."/>
            <person name="Jen D."/>
            <person name="Larson L."/>
            <person name="Mehta T."/>
            <person name="Neiman D."/>
            <person name="Pearson M."/>
            <person name="Roberts A."/>
            <person name="Saif S."/>
            <person name="Shea T."/>
            <person name="Shenoy N."/>
            <person name="Sisk P."/>
            <person name="Stolte C."/>
            <person name="Sykes S."/>
            <person name="Walk T."/>
            <person name="White J."/>
            <person name="Yandava C."/>
            <person name="Haas B."/>
            <person name="Nusbaum C."/>
            <person name="Birren B."/>
        </authorList>
    </citation>
    <scope>NUCLEOTIDE SEQUENCE [LARGE SCALE GENOMIC DNA]</scope>
    <source>
        <strain evidence="6">R3-111a-1</strain>
    </source>
</reference>
<dbReference type="FunCoup" id="J3PEA1">
    <property type="interactions" value="371"/>
</dbReference>
<evidence type="ECO:0000313" key="4">
    <source>
        <dbReference type="EMBL" id="EJT70801.1"/>
    </source>
</evidence>
<dbReference type="InterPro" id="IPR050593">
    <property type="entry name" value="LovG"/>
</dbReference>
<evidence type="ECO:0000256" key="2">
    <source>
        <dbReference type="SAM" id="MobiDB-lite"/>
    </source>
</evidence>
<dbReference type="GO" id="GO:0005634">
    <property type="term" value="C:nucleus"/>
    <property type="evidence" value="ECO:0007669"/>
    <property type="project" value="TreeGrafter"/>
</dbReference>
<dbReference type="InterPro" id="IPR029058">
    <property type="entry name" value="AB_hydrolase_fold"/>
</dbReference>
<dbReference type="STRING" id="644352.J3PEA1"/>
<dbReference type="Proteomes" id="UP000006039">
    <property type="component" value="Unassembled WGS sequence"/>
</dbReference>
<keyword evidence="1" id="KW-0378">Hydrolase</keyword>
<evidence type="ECO:0000313" key="6">
    <source>
        <dbReference type="Proteomes" id="UP000006039"/>
    </source>
</evidence>
<gene>
    <name evidence="5" type="primary">20352282</name>
    <name evidence="4" type="ORF">GGTG_11824</name>
</gene>
<dbReference type="Gene3D" id="3.40.50.1820">
    <property type="entry name" value="alpha/beta hydrolase"/>
    <property type="match status" value="1"/>
</dbReference>
<organism evidence="4">
    <name type="scientific">Gaeumannomyces tritici (strain R3-111a-1)</name>
    <name type="common">Wheat and barley take-all root rot fungus</name>
    <name type="synonym">Gaeumannomyces graminis var. tritici</name>
    <dbReference type="NCBI Taxonomy" id="644352"/>
    <lineage>
        <taxon>Eukaryota</taxon>
        <taxon>Fungi</taxon>
        <taxon>Dikarya</taxon>
        <taxon>Ascomycota</taxon>
        <taxon>Pezizomycotina</taxon>
        <taxon>Sordariomycetes</taxon>
        <taxon>Sordariomycetidae</taxon>
        <taxon>Magnaporthales</taxon>
        <taxon>Magnaporthaceae</taxon>
        <taxon>Gaeumannomyces</taxon>
    </lineage>
</organism>
<feature type="domain" description="Serine hydrolase" evidence="3">
    <location>
        <begin position="67"/>
        <end position="297"/>
    </location>
</feature>
<feature type="region of interest" description="Disordered" evidence="2">
    <location>
        <begin position="39"/>
        <end position="59"/>
    </location>
</feature>
<reference evidence="5" key="5">
    <citation type="submission" date="2018-04" db="UniProtKB">
        <authorList>
            <consortium name="EnsemblFungi"/>
        </authorList>
    </citation>
    <scope>IDENTIFICATION</scope>
    <source>
        <strain evidence="5">R3-111a-1</strain>
    </source>
</reference>
<dbReference type="GeneID" id="20352282"/>
<dbReference type="PANTHER" id="PTHR48070">
    <property type="entry name" value="ESTERASE OVCA2"/>
    <property type="match status" value="1"/>
</dbReference>
<dbReference type="GO" id="GO:0019748">
    <property type="term" value="P:secondary metabolic process"/>
    <property type="evidence" value="ECO:0007669"/>
    <property type="project" value="TreeGrafter"/>
</dbReference>
<protein>
    <recommendedName>
        <fullName evidence="3">Serine hydrolase domain-containing protein</fullName>
    </recommendedName>
</protein>
<feature type="compositionally biased region" description="Polar residues" evidence="2">
    <location>
        <begin position="39"/>
        <end position="48"/>
    </location>
</feature>
<dbReference type="InterPro" id="IPR005645">
    <property type="entry name" value="FSH-like_dom"/>
</dbReference>
<evidence type="ECO:0000313" key="5">
    <source>
        <dbReference type="EnsemblFungi" id="EJT70801"/>
    </source>
</evidence>
<dbReference type="PANTHER" id="PTHR48070:SF6">
    <property type="entry name" value="ESTERASE OVCA2"/>
    <property type="match status" value="1"/>
</dbReference>
<proteinExistence type="predicted"/>
<dbReference type="RefSeq" id="XP_009227979.1">
    <property type="nucleotide sequence ID" value="XM_009229715.1"/>
</dbReference>
<dbReference type="Pfam" id="PF03959">
    <property type="entry name" value="FSH1"/>
    <property type="match status" value="1"/>
</dbReference>
<accession>J3PEA1</accession>
<keyword evidence="6" id="KW-1185">Reference proteome</keyword>
<dbReference type="EnsemblFungi" id="EJT70801">
    <property type="protein sequence ID" value="EJT70801"/>
    <property type="gene ID" value="GGTG_11824"/>
</dbReference>
<reference evidence="4" key="2">
    <citation type="submission" date="2010-07" db="EMBL/GenBank/DDBJ databases">
        <authorList>
            <consortium name="The Broad Institute Genome Sequencing Platform"/>
            <consortium name="Broad Institute Genome Sequencing Center for Infectious Disease"/>
            <person name="Ma L.-J."/>
            <person name="Dead R."/>
            <person name="Young S."/>
            <person name="Zeng Q."/>
            <person name="Koehrsen M."/>
            <person name="Alvarado L."/>
            <person name="Berlin A."/>
            <person name="Chapman S.B."/>
            <person name="Chen Z."/>
            <person name="Freedman E."/>
            <person name="Gellesch M."/>
            <person name="Goldberg J."/>
            <person name="Griggs A."/>
            <person name="Gujja S."/>
            <person name="Heilman E.R."/>
            <person name="Heiman D."/>
            <person name="Hepburn T."/>
            <person name="Howarth C."/>
            <person name="Jen D."/>
            <person name="Larson L."/>
            <person name="Mehta T."/>
            <person name="Neiman D."/>
            <person name="Pearson M."/>
            <person name="Roberts A."/>
            <person name="Saif S."/>
            <person name="Shea T."/>
            <person name="Shenoy N."/>
            <person name="Sisk P."/>
            <person name="Stolte C."/>
            <person name="Sykes S."/>
            <person name="Walk T."/>
            <person name="White J."/>
            <person name="Yandava C."/>
            <person name="Haas B."/>
            <person name="Nusbaum C."/>
            <person name="Birren B."/>
        </authorList>
    </citation>
    <scope>NUCLEOTIDE SEQUENCE</scope>
    <source>
        <strain evidence="4">R3-111a-1</strain>
    </source>
</reference>
<dbReference type="SUPFAM" id="SSF53474">
    <property type="entry name" value="alpha/beta-Hydrolases"/>
    <property type="match status" value="1"/>
</dbReference>
<dbReference type="AlphaFoldDB" id="J3PEA1"/>
<reference evidence="5" key="4">
    <citation type="journal article" date="2015" name="G3 (Bethesda)">
        <title>Genome sequences of three phytopathogenic species of the Magnaporthaceae family of fungi.</title>
        <authorList>
            <person name="Okagaki L.H."/>
            <person name="Nunes C.C."/>
            <person name="Sailsbery J."/>
            <person name="Clay B."/>
            <person name="Brown D."/>
            <person name="John T."/>
            <person name="Oh Y."/>
            <person name="Young N."/>
            <person name="Fitzgerald M."/>
            <person name="Haas B.J."/>
            <person name="Zeng Q."/>
            <person name="Young S."/>
            <person name="Adiconis X."/>
            <person name="Fan L."/>
            <person name="Levin J.Z."/>
            <person name="Mitchell T.K."/>
            <person name="Okubara P.A."/>
            <person name="Farman M.L."/>
            <person name="Kohn L.M."/>
            <person name="Birren B."/>
            <person name="Ma L.-J."/>
            <person name="Dean R.A."/>
        </authorList>
    </citation>
    <scope>NUCLEOTIDE SEQUENCE</scope>
    <source>
        <strain evidence="5">R3-111a-1</strain>
    </source>
</reference>
<dbReference type="GO" id="GO:0005737">
    <property type="term" value="C:cytoplasm"/>
    <property type="evidence" value="ECO:0007669"/>
    <property type="project" value="TreeGrafter"/>
</dbReference>
<reference evidence="4" key="3">
    <citation type="submission" date="2010-09" db="EMBL/GenBank/DDBJ databases">
        <title>Annotation of Gaeumannomyces graminis var. tritici R3-111a-1.</title>
        <authorList>
            <consortium name="The Broad Institute Genome Sequencing Platform"/>
            <person name="Ma L.-J."/>
            <person name="Dead R."/>
            <person name="Young S.K."/>
            <person name="Zeng Q."/>
            <person name="Gargeya S."/>
            <person name="Fitzgerald M."/>
            <person name="Haas B."/>
            <person name="Abouelleil A."/>
            <person name="Alvarado L."/>
            <person name="Arachchi H.M."/>
            <person name="Berlin A."/>
            <person name="Brown A."/>
            <person name="Chapman S.B."/>
            <person name="Chen Z."/>
            <person name="Dunbar C."/>
            <person name="Freedman E."/>
            <person name="Gearin G."/>
            <person name="Gellesch M."/>
            <person name="Goldberg J."/>
            <person name="Griggs A."/>
            <person name="Gujja S."/>
            <person name="Heiman D."/>
            <person name="Howarth C."/>
            <person name="Larson L."/>
            <person name="Lui A."/>
            <person name="MacDonald P.J.P."/>
            <person name="Mehta T."/>
            <person name="Montmayeur A."/>
            <person name="Murphy C."/>
            <person name="Neiman D."/>
            <person name="Pearson M."/>
            <person name="Priest M."/>
            <person name="Roberts A."/>
            <person name="Saif S."/>
            <person name="Shea T."/>
            <person name="Shenoy N."/>
            <person name="Sisk P."/>
            <person name="Stolte C."/>
            <person name="Sykes S."/>
            <person name="Yandava C."/>
            <person name="Wortman J."/>
            <person name="Nusbaum C."/>
            <person name="Birren B."/>
        </authorList>
    </citation>
    <scope>NUCLEOTIDE SEQUENCE</scope>
    <source>
        <strain evidence="4">R3-111a-1</strain>
    </source>
</reference>
<evidence type="ECO:0000259" key="3">
    <source>
        <dbReference type="Pfam" id="PF03959"/>
    </source>
</evidence>
<dbReference type="GO" id="GO:0016787">
    <property type="term" value="F:hydrolase activity"/>
    <property type="evidence" value="ECO:0007669"/>
    <property type="project" value="UniProtKB-KW"/>
</dbReference>
<name>J3PEA1_GAET3</name>
<dbReference type="EMBL" id="GL385401">
    <property type="protein sequence ID" value="EJT70801.1"/>
    <property type="molecule type" value="Genomic_DNA"/>
</dbReference>
<evidence type="ECO:0000256" key="1">
    <source>
        <dbReference type="ARBA" id="ARBA00022801"/>
    </source>
</evidence>